<gene>
    <name evidence="10 11" type="primary">queC</name>
    <name evidence="11" type="ORF">E4665_06175</name>
</gene>
<evidence type="ECO:0000256" key="6">
    <source>
        <dbReference type="ARBA" id="ARBA00022840"/>
    </source>
</evidence>
<keyword evidence="12" id="KW-1185">Reference proteome</keyword>
<feature type="binding site" evidence="10">
    <location>
        <position position="204"/>
    </location>
    <ligand>
        <name>Zn(2+)</name>
        <dbReference type="ChEBI" id="CHEBI:29105"/>
    </ligand>
</feature>
<dbReference type="GO" id="GO:0008616">
    <property type="term" value="P:tRNA queuosine(34) biosynthetic process"/>
    <property type="evidence" value="ECO:0007669"/>
    <property type="project" value="UniProtKB-UniRule"/>
</dbReference>
<dbReference type="InterPro" id="IPR018317">
    <property type="entry name" value="QueC"/>
</dbReference>
<dbReference type="OrthoDB" id="9789567at2"/>
<dbReference type="Pfam" id="PF06508">
    <property type="entry name" value="QueC"/>
    <property type="match status" value="1"/>
</dbReference>
<evidence type="ECO:0000256" key="10">
    <source>
        <dbReference type="HAMAP-Rule" id="MF_01633"/>
    </source>
</evidence>
<keyword evidence="5 10" id="KW-0862">Zinc</keyword>
<comment type="catalytic activity">
    <reaction evidence="9 10">
        <text>7-carboxy-7-carbaguanine + NH4(+) + 2 ATP = 7-cyano-7-carbaguanine + 2 AMP + 2 diphosphate + 2 H(+)</text>
        <dbReference type="Rhea" id="RHEA:27982"/>
        <dbReference type="ChEBI" id="CHEBI:15378"/>
        <dbReference type="ChEBI" id="CHEBI:28938"/>
        <dbReference type="ChEBI" id="CHEBI:30616"/>
        <dbReference type="ChEBI" id="CHEBI:33019"/>
        <dbReference type="ChEBI" id="CHEBI:45075"/>
        <dbReference type="ChEBI" id="CHEBI:61036"/>
        <dbReference type="ChEBI" id="CHEBI:456215"/>
        <dbReference type="EC" id="6.3.4.20"/>
    </reaction>
</comment>
<evidence type="ECO:0000313" key="11">
    <source>
        <dbReference type="EMBL" id="TGA98910.1"/>
    </source>
</evidence>
<dbReference type="EMBL" id="SRJD01000005">
    <property type="protein sequence ID" value="TGA98910.1"/>
    <property type="molecule type" value="Genomic_DNA"/>
</dbReference>
<keyword evidence="2 10" id="KW-0436">Ligase</keyword>
<evidence type="ECO:0000256" key="4">
    <source>
        <dbReference type="ARBA" id="ARBA00022741"/>
    </source>
</evidence>
<dbReference type="RefSeq" id="WP_135347930.1">
    <property type="nucleotide sequence ID" value="NZ_SRJD01000005.1"/>
</dbReference>
<evidence type="ECO:0000256" key="3">
    <source>
        <dbReference type="ARBA" id="ARBA00022723"/>
    </source>
</evidence>
<dbReference type="UniPathway" id="UPA00391"/>
<dbReference type="PIRSF" id="PIRSF006293">
    <property type="entry name" value="ExsB"/>
    <property type="match status" value="1"/>
</dbReference>
<evidence type="ECO:0000256" key="5">
    <source>
        <dbReference type="ARBA" id="ARBA00022833"/>
    </source>
</evidence>
<feature type="binding site" evidence="10">
    <location>
        <begin position="9"/>
        <end position="19"/>
    </location>
    <ligand>
        <name>ATP</name>
        <dbReference type="ChEBI" id="CHEBI:30616"/>
    </ligand>
</feature>
<comment type="subunit">
    <text evidence="10">Homodimer.</text>
</comment>
<keyword evidence="3 10" id="KW-0479">Metal-binding</keyword>
<feature type="binding site" evidence="10">
    <location>
        <position position="190"/>
    </location>
    <ligand>
        <name>Zn(2+)</name>
        <dbReference type="ChEBI" id="CHEBI:29105"/>
    </ligand>
</feature>
<feature type="binding site" evidence="10">
    <location>
        <position position="198"/>
    </location>
    <ligand>
        <name>Zn(2+)</name>
        <dbReference type="ChEBI" id="CHEBI:29105"/>
    </ligand>
</feature>
<dbReference type="InterPro" id="IPR014729">
    <property type="entry name" value="Rossmann-like_a/b/a_fold"/>
</dbReference>
<dbReference type="GO" id="GO:0008270">
    <property type="term" value="F:zinc ion binding"/>
    <property type="evidence" value="ECO:0007669"/>
    <property type="project" value="UniProtKB-UniRule"/>
</dbReference>
<reference evidence="11 12" key="1">
    <citation type="journal article" date="2015" name="Int. J. Syst. Evol. Microbiol.">
        <title>Sporolactobacillus shoreae sp. nov. and Sporolactobacillus spathodeae sp. nov., two spore-forming lactic acid bacteria isolated from tree barks in Thailand.</title>
        <authorList>
            <person name="Thamacharoensuk T."/>
            <person name="Kitahara M."/>
            <person name="Ohkuma M."/>
            <person name="Thongchul N."/>
            <person name="Tanasupawat S."/>
        </authorList>
    </citation>
    <scope>NUCLEOTIDE SEQUENCE [LARGE SCALE GENOMIC DNA]</scope>
    <source>
        <strain evidence="11 12">BK92</strain>
    </source>
</reference>
<evidence type="ECO:0000256" key="8">
    <source>
        <dbReference type="ARBA" id="ARBA00039149"/>
    </source>
</evidence>
<protein>
    <recommendedName>
        <fullName evidence="8 10">7-cyano-7-deazaguanine synthase</fullName>
        <ecNumber evidence="8 10">6.3.4.20</ecNumber>
    </recommendedName>
    <alternativeName>
        <fullName evidence="10">7-cyano-7-carbaguanine synthase</fullName>
    </alternativeName>
    <alternativeName>
        <fullName evidence="10">PreQ(0) synthase</fullName>
    </alternativeName>
    <alternativeName>
        <fullName evidence="10">Queuosine biosynthesis protein QueC</fullName>
    </alternativeName>
</protein>
<comment type="pathway">
    <text evidence="1 10">Purine metabolism; 7-cyano-7-deazaguanine biosynthesis.</text>
</comment>
<comment type="function">
    <text evidence="10">Catalyzes the ATP-dependent conversion of 7-carboxy-7-deazaguanine (CDG) to 7-cyano-7-deazaguanine (preQ(0)).</text>
</comment>
<comment type="caution">
    <text evidence="11">The sequence shown here is derived from an EMBL/GenBank/DDBJ whole genome shotgun (WGS) entry which is preliminary data.</text>
</comment>
<dbReference type="PANTHER" id="PTHR42914:SF1">
    <property type="entry name" value="7-CYANO-7-DEAZAGUANINE SYNTHASE"/>
    <property type="match status" value="1"/>
</dbReference>
<name>A0A4Z0GNZ4_9BACL</name>
<dbReference type="EC" id="6.3.4.20" evidence="8 10"/>
<proteinExistence type="inferred from homology"/>
<comment type="similarity">
    <text evidence="7 10">Belongs to the QueC family.</text>
</comment>
<dbReference type="SUPFAM" id="SSF52402">
    <property type="entry name" value="Adenine nucleotide alpha hydrolases-like"/>
    <property type="match status" value="1"/>
</dbReference>
<dbReference type="Proteomes" id="UP000298347">
    <property type="component" value="Unassembled WGS sequence"/>
</dbReference>
<dbReference type="CDD" id="cd01995">
    <property type="entry name" value="QueC-like"/>
    <property type="match status" value="1"/>
</dbReference>
<evidence type="ECO:0000256" key="9">
    <source>
        <dbReference type="ARBA" id="ARBA00047890"/>
    </source>
</evidence>
<dbReference type="NCBIfam" id="TIGR00364">
    <property type="entry name" value="7-cyano-7-deazaguanine synthase QueC"/>
    <property type="match status" value="1"/>
</dbReference>
<feature type="binding site" evidence="10">
    <location>
        <position position="201"/>
    </location>
    <ligand>
        <name>Zn(2+)</name>
        <dbReference type="ChEBI" id="CHEBI:29105"/>
    </ligand>
</feature>
<dbReference type="PANTHER" id="PTHR42914">
    <property type="entry name" value="7-CYANO-7-DEAZAGUANINE SYNTHASE"/>
    <property type="match status" value="1"/>
</dbReference>
<dbReference type="GO" id="GO:0016879">
    <property type="term" value="F:ligase activity, forming carbon-nitrogen bonds"/>
    <property type="evidence" value="ECO:0007669"/>
    <property type="project" value="UniProtKB-UniRule"/>
</dbReference>
<evidence type="ECO:0000256" key="2">
    <source>
        <dbReference type="ARBA" id="ARBA00022598"/>
    </source>
</evidence>
<dbReference type="GO" id="GO:0005524">
    <property type="term" value="F:ATP binding"/>
    <property type="evidence" value="ECO:0007669"/>
    <property type="project" value="UniProtKB-UniRule"/>
</dbReference>
<keyword evidence="10" id="KW-0671">Queuosine biosynthesis</keyword>
<evidence type="ECO:0000313" key="12">
    <source>
        <dbReference type="Proteomes" id="UP000298347"/>
    </source>
</evidence>
<sequence length="230" mass="25219">MTKKAVVVLSGGLDSTTCMGIAKSEGFELYPLTFSYGQRHQREIEQAKKIASFFNVTEHRIIDLDFFRQIGGSALTDQSIDVPDDGEDNGIPVTYVPARNMIFLSLASAYAEVIGAEAIFTGVSSVDYSGYPDCRPEFIESMNQTINLATKTGVTNHHLSIKTPLMYLTKGETIRLGTELGVPYDLTTSCYKGGEEACGTCDSCRLRIKGFKEAGQVDPIAYQLPIDWTN</sequence>
<dbReference type="HAMAP" id="MF_01633">
    <property type="entry name" value="QueC"/>
    <property type="match status" value="1"/>
</dbReference>
<accession>A0A4Z0GNZ4</accession>
<comment type="cofactor">
    <cofactor evidence="10">
        <name>Zn(2+)</name>
        <dbReference type="ChEBI" id="CHEBI:29105"/>
    </cofactor>
    <text evidence="10">Binds 1 zinc ion per subunit.</text>
</comment>
<dbReference type="Gene3D" id="3.40.50.620">
    <property type="entry name" value="HUPs"/>
    <property type="match status" value="1"/>
</dbReference>
<evidence type="ECO:0000256" key="7">
    <source>
        <dbReference type="ARBA" id="ARBA00037993"/>
    </source>
</evidence>
<dbReference type="AlphaFoldDB" id="A0A4Z0GNZ4"/>
<organism evidence="11 12">
    <name type="scientific">Sporolactobacillus shoreae</name>
    <dbReference type="NCBI Taxonomy" id="1465501"/>
    <lineage>
        <taxon>Bacteria</taxon>
        <taxon>Bacillati</taxon>
        <taxon>Bacillota</taxon>
        <taxon>Bacilli</taxon>
        <taxon>Bacillales</taxon>
        <taxon>Sporolactobacillaceae</taxon>
        <taxon>Sporolactobacillus</taxon>
    </lineage>
</organism>
<evidence type="ECO:0000256" key="1">
    <source>
        <dbReference type="ARBA" id="ARBA00005061"/>
    </source>
</evidence>
<keyword evidence="6 10" id="KW-0067">ATP-binding</keyword>
<keyword evidence="4 10" id="KW-0547">Nucleotide-binding</keyword>